<dbReference type="Proteomes" id="UP000306477">
    <property type="component" value="Unassembled WGS sequence"/>
</dbReference>
<name>A0A4S3PJF8_9BACI</name>
<evidence type="ECO:0000313" key="2">
    <source>
        <dbReference type="Proteomes" id="UP000306477"/>
    </source>
</evidence>
<evidence type="ECO:0008006" key="3">
    <source>
        <dbReference type="Google" id="ProtNLM"/>
    </source>
</evidence>
<dbReference type="AlphaFoldDB" id="A0A4S3PJF8"/>
<accession>A0A4S3PJF8</accession>
<dbReference type="OrthoDB" id="2872084at2"/>
<gene>
    <name evidence="1" type="ORF">E1I69_23635</name>
</gene>
<sequence>MFHARLVQYTLGTGQRLVAEKLTKEFDKESRYLMGFRGNVYFFDDSSGEYRVVNYWDTKQDAEAAHKVISPKLEEVLQKYTNEKPTYRFFEIFDVIDDGDIIASHTITK</sequence>
<evidence type="ECO:0000313" key="1">
    <source>
        <dbReference type="EMBL" id="THE09116.1"/>
    </source>
</evidence>
<reference evidence="1 2" key="1">
    <citation type="journal article" date="2019" name="Indoor Air">
        <title>Impacts of indoor surface finishes on bacterial viability.</title>
        <authorList>
            <person name="Hu J."/>
            <person name="Maamar S.B."/>
            <person name="Glawe A.J."/>
            <person name="Gottel N."/>
            <person name="Gilbert J.A."/>
            <person name="Hartmann E.M."/>
        </authorList>
    </citation>
    <scope>NUCLEOTIDE SEQUENCE [LARGE SCALE GENOMIC DNA]</scope>
    <source>
        <strain evidence="1 2">AF060A6</strain>
    </source>
</reference>
<comment type="caution">
    <text evidence="1">The sequence shown here is derived from an EMBL/GenBank/DDBJ whole genome shotgun (WGS) entry which is preliminary data.</text>
</comment>
<dbReference type="EMBL" id="SLUB01000104">
    <property type="protein sequence ID" value="THE09116.1"/>
    <property type="molecule type" value="Genomic_DNA"/>
</dbReference>
<organism evidence="1 2">
    <name type="scientific">Bacillus timonensis</name>
    <dbReference type="NCBI Taxonomy" id="1033734"/>
    <lineage>
        <taxon>Bacteria</taxon>
        <taxon>Bacillati</taxon>
        <taxon>Bacillota</taxon>
        <taxon>Bacilli</taxon>
        <taxon>Bacillales</taxon>
        <taxon>Bacillaceae</taxon>
        <taxon>Bacillus</taxon>
    </lineage>
</organism>
<protein>
    <recommendedName>
        <fullName evidence="3">ABM domain-containing protein</fullName>
    </recommendedName>
</protein>
<proteinExistence type="predicted"/>
<keyword evidence="2" id="KW-1185">Reference proteome</keyword>
<dbReference type="RefSeq" id="WP_136381960.1">
    <property type="nucleotide sequence ID" value="NZ_SLUB01000104.1"/>
</dbReference>